<dbReference type="KEGG" id="bvk:117237422"/>
<evidence type="ECO:0000313" key="2">
    <source>
        <dbReference type="Proteomes" id="UP000504631"/>
    </source>
</evidence>
<keyword evidence="2" id="KW-1185">Reference proteome</keyword>
<dbReference type="RefSeq" id="XP_033357257.1">
    <property type="nucleotide sequence ID" value="XM_033501366.1"/>
</dbReference>
<sequence>MLHITRANYIYCNMIIMLKTVLQYVYVFVSISFAILFACSYSNSLKKAIKIWNNVMCNFYSAIFYFTTFIRSRNKNIFNKSDLNKSVSAILESKLMPNFMISTKYLKTELSCDDEEDKWTVVKNKNKNILDTNINIIQSEIIFSSYTLLFFNNYELYQYFNNQYLKNHLLTKYFVRQDSEHIRSNLKTSNKYKRNNNTSPKQVIQRGIVSSSPEFKKFLANLKTFQFFYPCMLEVSTNYMIRIKSIK</sequence>
<keyword evidence="1" id="KW-0812">Transmembrane</keyword>
<dbReference type="GeneID" id="117237422"/>
<gene>
    <name evidence="3" type="primary">LOC117237422</name>
</gene>
<reference evidence="3" key="1">
    <citation type="submission" date="2025-08" db="UniProtKB">
        <authorList>
            <consortium name="RefSeq"/>
        </authorList>
    </citation>
    <scope>IDENTIFICATION</scope>
    <source>
        <tissue evidence="3">Muscle</tissue>
    </source>
</reference>
<keyword evidence="1" id="KW-1133">Transmembrane helix</keyword>
<evidence type="ECO:0000313" key="3">
    <source>
        <dbReference type="RefSeq" id="XP_033357257.1"/>
    </source>
</evidence>
<dbReference type="AlphaFoldDB" id="A0A6J3KWD4"/>
<organism evidence="2 3">
    <name type="scientific">Bombus vosnesenskii</name>
    <dbReference type="NCBI Taxonomy" id="207650"/>
    <lineage>
        <taxon>Eukaryota</taxon>
        <taxon>Metazoa</taxon>
        <taxon>Ecdysozoa</taxon>
        <taxon>Arthropoda</taxon>
        <taxon>Hexapoda</taxon>
        <taxon>Insecta</taxon>
        <taxon>Pterygota</taxon>
        <taxon>Neoptera</taxon>
        <taxon>Endopterygota</taxon>
        <taxon>Hymenoptera</taxon>
        <taxon>Apocrita</taxon>
        <taxon>Aculeata</taxon>
        <taxon>Apoidea</taxon>
        <taxon>Anthophila</taxon>
        <taxon>Apidae</taxon>
        <taxon>Bombus</taxon>
        <taxon>Pyrobombus</taxon>
    </lineage>
</organism>
<dbReference type="Proteomes" id="UP000504631">
    <property type="component" value="Unplaced"/>
</dbReference>
<protein>
    <submittedName>
        <fullName evidence="3">Uncharacterized protein LOC117237422</fullName>
    </submittedName>
</protein>
<feature type="transmembrane region" description="Helical" evidence="1">
    <location>
        <begin position="21"/>
        <end position="45"/>
    </location>
</feature>
<name>A0A6J3KWD4_9HYME</name>
<feature type="transmembrane region" description="Helical" evidence="1">
    <location>
        <begin position="51"/>
        <end position="70"/>
    </location>
</feature>
<proteinExistence type="predicted"/>
<accession>A0A6J3KWD4</accession>
<keyword evidence="1" id="KW-0472">Membrane</keyword>
<evidence type="ECO:0000256" key="1">
    <source>
        <dbReference type="SAM" id="Phobius"/>
    </source>
</evidence>